<keyword evidence="2" id="KW-1185">Reference proteome</keyword>
<gene>
    <name evidence="1" type="ORF">BV25DRAFT_1820777</name>
</gene>
<proteinExistence type="predicted"/>
<protein>
    <submittedName>
        <fullName evidence="1">Uncharacterized protein</fullName>
    </submittedName>
</protein>
<dbReference type="Proteomes" id="UP000814140">
    <property type="component" value="Unassembled WGS sequence"/>
</dbReference>
<evidence type="ECO:0000313" key="1">
    <source>
        <dbReference type="EMBL" id="KAI0066717.1"/>
    </source>
</evidence>
<accession>A0ACB8TE74</accession>
<evidence type="ECO:0000313" key="2">
    <source>
        <dbReference type="Proteomes" id="UP000814140"/>
    </source>
</evidence>
<reference evidence="1" key="1">
    <citation type="submission" date="2021-03" db="EMBL/GenBank/DDBJ databases">
        <authorList>
            <consortium name="DOE Joint Genome Institute"/>
            <person name="Ahrendt S."/>
            <person name="Looney B.P."/>
            <person name="Miyauchi S."/>
            <person name="Morin E."/>
            <person name="Drula E."/>
            <person name="Courty P.E."/>
            <person name="Chicoki N."/>
            <person name="Fauchery L."/>
            <person name="Kohler A."/>
            <person name="Kuo A."/>
            <person name="Labutti K."/>
            <person name="Pangilinan J."/>
            <person name="Lipzen A."/>
            <person name="Riley R."/>
            <person name="Andreopoulos W."/>
            <person name="He G."/>
            <person name="Johnson J."/>
            <person name="Barry K.W."/>
            <person name="Grigoriev I.V."/>
            <person name="Nagy L."/>
            <person name="Hibbett D."/>
            <person name="Henrissat B."/>
            <person name="Matheny P.B."/>
            <person name="Labbe J."/>
            <person name="Martin F."/>
        </authorList>
    </citation>
    <scope>NUCLEOTIDE SEQUENCE</scope>
    <source>
        <strain evidence="1">HHB10654</strain>
    </source>
</reference>
<comment type="caution">
    <text evidence="1">The sequence shown here is derived from an EMBL/GenBank/DDBJ whole genome shotgun (WGS) entry which is preliminary data.</text>
</comment>
<sequence>MCLGRSLSLFLRMIQAPQLSSGISHRSVRRFSPYPWMPQVAVSFRPSGGLGIDMRHSRSRYVTQGQCAVKPWMAPSRRPARHRPMIAMFVSSTEYKNYTLDHPH</sequence>
<reference evidence="1" key="2">
    <citation type="journal article" date="2022" name="New Phytol.">
        <title>Evolutionary transition to the ectomycorrhizal habit in the genomes of a hyperdiverse lineage of mushroom-forming fungi.</title>
        <authorList>
            <person name="Looney B."/>
            <person name="Miyauchi S."/>
            <person name="Morin E."/>
            <person name="Drula E."/>
            <person name="Courty P.E."/>
            <person name="Kohler A."/>
            <person name="Kuo A."/>
            <person name="LaButti K."/>
            <person name="Pangilinan J."/>
            <person name="Lipzen A."/>
            <person name="Riley R."/>
            <person name="Andreopoulos W."/>
            <person name="He G."/>
            <person name="Johnson J."/>
            <person name="Nolan M."/>
            <person name="Tritt A."/>
            <person name="Barry K.W."/>
            <person name="Grigoriev I.V."/>
            <person name="Nagy L.G."/>
            <person name="Hibbett D."/>
            <person name="Henrissat B."/>
            <person name="Matheny P.B."/>
            <person name="Labbe J."/>
            <person name="Martin F.M."/>
        </authorList>
    </citation>
    <scope>NUCLEOTIDE SEQUENCE</scope>
    <source>
        <strain evidence="1">HHB10654</strain>
    </source>
</reference>
<name>A0ACB8TE74_9AGAM</name>
<dbReference type="EMBL" id="MU277192">
    <property type="protein sequence ID" value="KAI0066717.1"/>
    <property type="molecule type" value="Genomic_DNA"/>
</dbReference>
<organism evidence="1 2">
    <name type="scientific">Artomyces pyxidatus</name>
    <dbReference type="NCBI Taxonomy" id="48021"/>
    <lineage>
        <taxon>Eukaryota</taxon>
        <taxon>Fungi</taxon>
        <taxon>Dikarya</taxon>
        <taxon>Basidiomycota</taxon>
        <taxon>Agaricomycotina</taxon>
        <taxon>Agaricomycetes</taxon>
        <taxon>Russulales</taxon>
        <taxon>Auriscalpiaceae</taxon>
        <taxon>Artomyces</taxon>
    </lineage>
</organism>